<evidence type="ECO:0000313" key="2">
    <source>
        <dbReference type="EMBL" id="MFM1347503.1"/>
    </source>
</evidence>
<keyword evidence="1" id="KW-1133">Transmembrane helix</keyword>
<evidence type="ECO:0000256" key="1">
    <source>
        <dbReference type="SAM" id="Phobius"/>
    </source>
</evidence>
<dbReference type="RefSeq" id="WP_160758632.1">
    <property type="nucleotide sequence ID" value="NZ_JBBEST010000005.1"/>
</dbReference>
<keyword evidence="3" id="KW-1185">Reference proteome</keyword>
<comment type="caution">
    <text evidence="2">The sequence shown here is derived from an EMBL/GenBank/DDBJ whole genome shotgun (WGS) entry which is preliminary data.</text>
</comment>
<organism evidence="2 3">
    <name type="scientific">Yersinia proxima</name>
    <dbReference type="NCBI Taxonomy" id="2890316"/>
    <lineage>
        <taxon>Bacteria</taxon>
        <taxon>Pseudomonadati</taxon>
        <taxon>Pseudomonadota</taxon>
        <taxon>Gammaproteobacteria</taxon>
        <taxon>Enterobacterales</taxon>
        <taxon>Yersiniaceae</taxon>
        <taxon>Yersinia</taxon>
    </lineage>
</organism>
<protein>
    <submittedName>
        <fullName evidence="2">Uncharacterized protein</fullName>
    </submittedName>
</protein>
<reference evidence="2 3" key="1">
    <citation type="journal article" date="2024" name="Infect. Genet. Evol.">
        <title>Characteristics and comparative genome analysis of Yersinia enterocolitica and related species associated with human infections in Switzerland 2019-2023.</title>
        <authorList>
            <person name="Stevens M.J.A."/>
            <person name="Horlbog J.A."/>
            <person name="Diethelm A."/>
            <person name="Stephan R."/>
            <person name="Nuesch-Inderbinen M."/>
        </authorList>
    </citation>
    <scope>NUCLEOTIDE SEQUENCE [LARGE SCALE GENOMIC DNA]</scope>
    <source>
        <strain evidence="2 3">N20-0302</strain>
    </source>
</reference>
<keyword evidence="1" id="KW-0472">Membrane</keyword>
<keyword evidence="1" id="KW-0812">Transmembrane</keyword>
<dbReference type="EMBL" id="JBBEST010000005">
    <property type="protein sequence ID" value="MFM1347503.1"/>
    <property type="molecule type" value="Genomic_DNA"/>
</dbReference>
<feature type="transmembrane region" description="Helical" evidence="1">
    <location>
        <begin position="7"/>
        <end position="24"/>
    </location>
</feature>
<dbReference type="Proteomes" id="UP001629523">
    <property type="component" value="Unassembled WGS sequence"/>
</dbReference>
<accession>A0ABW9F0K0</accession>
<sequence>MNKRIKYLCGVLFVLLASIVYVVIDFESSLIVFYVIINVFTATAAIFVLFTTLYFIGSAINILAHRN</sequence>
<proteinExistence type="predicted"/>
<feature type="transmembrane region" description="Helical" evidence="1">
    <location>
        <begin position="30"/>
        <end position="56"/>
    </location>
</feature>
<evidence type="ECO:0000313" key="3">
    <source>
        <dbReference type="Proteomes" id="UP001629523"/>
    </source>
</evidence>
<name>A0ABW9F0K0_9GAMM</name>
<gene>
    <name evidence="2" type="ORF">WFP14_13185</name>
</gene>